<sequence>MQLDEMPLETLKDVTSYTRHLYDLASVDIAKAFSTKTRKYKQDLELTAVDVRGTRPFNLTFSAMPASAMTFLQAADQAFFILTTHRSGVQSVVEVSLPRYQVLHVRHFQLSSTSSEPLNRIKAIVHQGFLWMVIGSTSSKVISVACMDPTKRTPVEVLQSIPVEVLGDLHIFSTKNDLHLVVGEAGQKDSTLYTLQGKYFDRVEHLHLPTQEVRLVTGFPHEGYYYLVFGMATEGESVMCRFDPLLVTLNVIQRLGDPALTYARHFIDPLDRKLYLVTLPLGSSPRLYWWTHEQLQPWQVLESPSLDHTSYLASIRLHNLQILLILAHRSRLTFYTDDPAGSYRPTHMAETSCDHITNLVGVRINAEYVVAFLCHGNNGTATFQTLSLVLKQQDRAESRRSDGLLTCLEEVELALEARREDIEFLNLTLTTDPILTLNSSQTWEGPVSFLGGLNVAGHSSFTDTLSIRTSDDPTSSQSLAELATHTTTLQRKVQLLEQQSSRILYFTGNQTITAAVTTHNLTVNMAQFNTLKIHNLNGIPLPDYQHRYLLVGFNQVINATASFDSLVTETLSLLAPINGLQVTDLMRKSVQSQVVIGAHTYNMMTVGGISNPSSLDGSLIVNKINTSSIVRRDGGATTVFLGTKTFRSLNVLSTVNSRLVNGVDLQDLAGRIIYKDVRHQQTLAGSYSLAQLTVNGNVNVALINGVDLEHLNSVTVKTTGDFTIKGHITYMGSVTVRGDLKVGSVNDIPWSSYIDRSSTTLVTARFKFLSATVTEEIISDNINDLDLSEDVVLTDTNDVIQGRVTFLRDVVVTGEAGVLVGEGVTVNNIDISSLTSSSLPGFGGVLLVEEPVTFSRPLQASGNIVTTSLNGLLMEGIGNRNAVTAGSLNGKQMTDFLTFNTSQVLRGSYEFQDVVRVEGDLALGPGSTVNGVDVAALDASVLRVHGHQTVHSRLESATLITVGDLELDGRLNGIDYRTEYWRLDQTLRHDGHVSFLSKTIANRIAISGNLLVTRLNNMDVVAAARNLVLNGQDAVITSLAGLKFTAPLKVTWLNVTGKIDGVNLEDLLSRTLLKSGQQQVSGALVVTGAVHFANSLTLDIVNSRSFTAHLSDVVFSNSTGVISGHKTFLASVNILGNFNPATVNGVRVRDLSNLFLTRSSTQVIQTHYTFKSSITIQNLTSPVIDGVAMNDVLFINREGSLTGTTTFTHKLTIYGDVTIPTSGPSCDLSQLSNQTLGSDGMLRVYSNVRVERLSLDGSVQSSSPLLVGAEQPIQLQRFLDSLVLKSESQTISGKVLFRQPTRIIKLSVNSINDVNILELYKHCVLKDERTTIECDVEFMQPLKIDRLMVEGSVEDPGRGMMVNNANLTKLDKDAVRLHGRSYVVDGTKTFASMLSVEDMKVDGTVGGIAVGDLVSMTKNEVLQDVTFLAPITVEGNLKVNGEVDGVDLNKVFATRVSLSRPQTVYGNCVFESIRVLGDLVVESINDVKLSNLVLRTGGGQQVITGRKVFSGGLLVRGSMDAPIVNGVDILSLNRTVLRRDQNAVINTSVIFENIVVTNGDVVIGGSVGELNFHNLSQALSSFHSITSQQYSTILTLHAQVSNVTARNIIEARNMFVSLDHLARLAFTDLGFHGDLAWVTGSGITSPSLLAVTSCRCSCLCHRETRFYNVSADGVVVPESEVWPQSSTIYLSSSTLDLRIRLETRHV</sequence>
<dbReference type="Proteomes" id="UP001292094">
    <property type="component" value="Unassembled WGS sequence"/>
</dbReference>
<evidence type="ECO:0000256" key="1">
    <source>
        <dbReference type="ARBA" id="ARBA00004613"/>
    </source>
</evidence>
<comment type="subcellular location">
    <subcellularLocation>
        <location evidence="1">Secreted</location>
    </subcellularLocation>
</comment>
<organism evidence="3 4">
    <name type="scientific">Petrolisthes manimaculis</name>
    <dbReference type="NCBI Taxonomy" id="1843537"/>
    <lineage>
        <taxon>Eukaryota</taxon>
        <taxon>Metazoa</taxon>
        <taxon>Ecdysozoa</taxon>
        <taxon>Arthropoda</taxon>
        <taxon>Crustacea</taxon>
        <taxon>Multicrustacea</taxon>
        <taxon>Malacostraca</taxon>
        <taxon>Eumalacostraca</taxon>
        <taxon>Eucarida</taxon>
        <taxon>Decapoda</taxon>
        <taxon>Pleocyemata</taxon>
        <taxon>Anomura</taxon>
        <taxon>Galatheoidea</taxon>
        <taxon>Porcellanidae</taxon>
        <taxon>Petrolisthes</taxon>
    </lineage>
</organism>
<dbReference type="InterPro" id="IPR051666">
    <property type="entry name" value="SP_Capacitation_Regulator"/>
</dbReference>
<dbReference type="PANTHER" id="PTHR22918">
    <property type="entry name" value="SEMINAL PLASMA PROTEIN"/>
    <property type="match status" value="1"/>
</dbReference>
<gene>
    <name evidence="3" type="ORF">Pmani_013124</name>
</gene>
<evidence type="ECO:0000313" key="3">
    <source>
        <dbReference type="EMBL" id="KAK4315661.1"/>
    </source>
</evidence>
<dbReference type="GO" id="GO:0008201">
    <property type="term" value="F:heparin binding"/>
    <property type="evidence" value="ECO:0007669"/>
    <property type="project" value="TreeGrafter"/>
</dbReference>
<accession>A0AAE1PVX3</accession>
<protein>
    <submittedName>
        <fullName evidence="3">Uncharacterized protein</fullName>
    </submittedName>
</protein>
<dbReference type="GO" id="GO:0009986">
    <property type="term" value="C:cell surface"/>
    <property type="evidence" value="ECO:0007669"/>
    <property type="project" value="TreeGrafter"/>
</dbReference>
<dbReference type="GO" id="GO:0005576">
    <property type="term" value="C:extracellular region"/>
    <property type="evidence" value="ECO:0007669"/>
    <property type="project" value="UniProtKB-SubCell"/>
</dbReference>
<name>A0AAE1PVX3_9EUCA</name>
<proteinExistence type="predicted"/>
<evidence type="ECO:0000313" key="4">
    <source>
        <dbReference type="Proteomes" id="UP001292094"/>
    </source>
</evidence>
<evidence type="ECO:0000256" key="2">
    <source>
        <dbReference type="ARBA" id="ARBA00022525"/>
    </source>
</evidence>
<reference evidence="3" key="1">
    <citation type="submission" date="2023-11" db="EMBL/GenBank/DDBJ databases">
        <title>Genome assemblies of two species of porcelain crab, Petrolisthes cinctipes and Petrolisthes manimaculis (Anomura: Porcellanidae).</title>
        <authorList>
            <person name="Angst P."/>
        </authorList>
    </citation>
    <scope>NUCLEOTIDE SEQUENCE</scope>
    <source>
        <strain evidence="3">PB745_02</strain>
        <tissue evidence="3">Gill</tissue>
    </source>
</reference>
<dbReference type="PANTHER" id="PTHR22918:SF6">
    <property type="entry name" value="EG:8D8.1 PROTEIN-RELATED"/>
    <property type="match status" value="1"/>
</dbReference>
<keyword evidence="2" id="KW-0964">Secreted</keyword>
<dbReference type="EMBL" id="JAWZYT010001095">
    <property type="protein sequence ID" value="KAK4315661.1"/>
    <property type="molecule type" value="Genomic_DNA"/>
</dbReference>
<keyword evidence="4" id="KW-1185">Reference proteome</keyword>
<comment type="caution">
    <text evidence="3">The sequence shown here is derived from an EMBL/GenBank/DDBJ whole genome shotgun (WGS) entry which is preliminary data.</text>
</comment>